<dbReference type="CDD" id="cd14505">
    <property type="entry name" value="CDKN3-like"/>
    <property type="match status" value="1"/>
</dbReference>
<dbReference type="PANTHER" id="PTHR23339">
    <property type="entry name" value="TYROSINE SPECIFIC PROTEIN PHOSPHATASE AND DUAL SPECIFICITY PROTEIN PHOSPHATASE"/>
    <property type="match status" value="1"/>
</dbReference>
<dbReference type="EMBL" id="JBHLVZ010000025">
    <property type="protein sequence ID" value="MFC0386172.1"/>
    <property type="molecule type" value="Genomic_DNA"/>
</dbReference>
<dbReference type="InterPro" id="IPR057023">
    <property type="entry name" value="PTP-SAK"/>
</dbReference>
<dbReference type="GO" id="GO:0004860">
    <property type="term" value="F:protein kinase inhibitor activity"/>
    <property type="evidence" value="ECO:0007669"/>
    <property type="project" value="UniProtKB-KW"/>
</dbReference>
<reference evidence="3 4" key="1">
    <citation type="submission" date="2024-09" db="EMBL/GenBank/DDBJ databases">
        <authorList>
            <person name="Sun Q."/>
            <person name="Mori K."/>
        </authorList>
    </citation>
    <scope>NUCLEOTIDE SEQUENCE [LARGE SCALE GENOMIC DNA]</scope>
    <source>
        <strain evidence="3 4">CCM 7468</strain>
    </source>
</reference>
<evidence type="ECO:0000256" key="1">
    <source>
        <dbReference type="ARBA" id="ARBA00022801"/>
    </source>
</evidence>
<dbReference type="Proteomes" id="UP001589789">
    <property type="component" value="Unassembled WGS sequence"/>
</dbReference>
<protein>
    <submittedName>
        <fullName evidence="3">Cyclin-dependent kinase inhibitor 3 family protein</fullName>
    </submittedName>
</protein>
<sequence>MRTSQTHPLQIAALSCPGGGTLGITFCPGKWQAMAATGTWSRDLATDVAAIAGWGAALVVTLVTSAELRALRVPGLGASVAGAGMEWLHLPIEDFSTPTPAWEADWAAARGTVHAALDGGGKVLVHCKGGLGRAGLVASRILVERGQPPREAIDAVRAVRPGAVETAAQERHLLMLAR</sequence>
<evidence type="ECO:0000313" key="4">
    <source>
        <dbReference type="Proteomes" id="UP001589789"/>
    </source>
</evidence>
<accession>A0ABV6IRE9</accession>
<dbReference type="InterPro" id="IPR050561">
    <property type="entry name" value="PTP"/>
</dbReference>
<dbReference type="InterPro" id="IPR000387">
    <property type="entry name" value="Tyr_Pase_dom"/>
</dbReference>
<keyword evidence="1" id="KW-0378">Hydrolase</keyword>
<gene>
    <name evidence="3" type="ORF">ACFFIC_11540</name>
</gene>
<evidence type="ECO:0000259" key="2">
    <source>
        <dbReference type="PROSITE" id="PS50056"/>
    </source>
</evidence>
<evidence type="ECO:0000313" key="3">
    <source>
        <dbReference type="EMBL" id="MFC0386172.1"/>
    </source>
</evidence>
<dbReference type="PROSITE" id="PS50056">
    <property type="entry name" value="TYR_PHOSPHATASE_2"/>
    <property type="match status" value="1"/>
</dbReference>
<dbReference type="InterPro" id="IPR029021">
    <property type="entry name" value="Prot-tyrosine_phosphatase-like"/>
</dbReference>
<dbReference type="Pfam" id="PF22784">
    <property type="entry name" value="PTP-SAK"/>
    <property type="match status" value="1"/>
</dbReference>
<keyword evidence="4" id="KW-1185">Reference proteome</keyword>
<dbReference type="Gene3D" id="3.90.190.10">
    <property type="entry name" value="Protein tyrosine phosphatase superfamily"/>
    <property type="match status" value="1"/>
</dbReference>
<name>A0ABV6IRE9_9PROT</name>
<comment type="caution">
    <text evidence="3">The sequence shown here is derived from an EMBL/GenBank/DDBJ whole genome shotgun (WGS) entry which is preliminary data.</text>
</comment>
<dbReference type="SUPFAM" id="SSF52799">
    <property type="entry name" value="(Phosphotyrosine protein) phosphatases II"/>
    <property type="match status" value="1"/>
</dbReference>
<dbReference type="PROSITE" id="PS51257">
    <property type="entry name" value="PROKAR_LIPOPROTEIN"/>
    <property type="match status" value="1"/>
</dbReference>
<organism evidence="3 4">
    <name type="scientific">Muricoccus vinaceus</name>
    <dbReference type="NCBI Taxonomy" id="424704"/>
    <lineage>
        <taxon>Bacteria</taxon>
        <taxon>Pseudomonadati</taxon>
        <taxon>Pseudomonadota</taxon>
        <taxon>Alphaproteobacteria</taxon>
        <taxon>Acetobacterales</taxon>
        <taxon>Roseomonadaceae</taxon>
        <taxon>Muricoccus</taxon>
    </lineage>
</organism>
<feature type="domain" description="Tyrosine specific protein phosphatases" evidence="2">
    <location>
        <begin position="104"/>
        <end position="171"/>
    </location>
</feature>
<dbReference type="RefSeq" id="WP_377050382.1">
    <property type="nucleotide sequence ID" value="NZ_JBHLVZ010000025.1"/>
</dbReference>
<proteinExistence type="predicted"/>
<keyword evidence="3" id="KW-0649">Protein kinase inhibitor</keyword>